<accession>A0A9P0F6V9</accession>
<reference evidence="10" key="1">
    <citation type="submission" date="2021-12" db="EMBL/GenBank/DDBJ databases">
        <authorList>
            <person name="King R."/>
        </authorList>
    </citation>
    <scope>NUCLEOTIDE SEQUENCE</scope>
</reference>
<evidence type="ECO:0000256" key="5">
    <source>
        <dbReference type="PROSITE-ProRule" id="PRU00042"/>
    </source>
</evidence>
<feature type="domain" description="C2H2-type" evidence="8">
    <location>
        <begin position="636"/>
        <end position="664"/>
    </location>
</feature>
<feature type="region of interest" description="Disordered" evidence="7">
    <location>
        <begin position="1098"/>
        <end position="1171"/>
    </location>
</feature>
<dbReference type="GO" id="GO:0008270">
    <property type="term" value="F:zinc ion binding"/>
    <property type="evidence" value="ECO:0007669"/>
    <property type="project" value="UniProtKB-UniRule"/>
</dbReference>
<feature type="region of interest" description="Disordered" evidence="7">
    <location>
        <begin position="428"/>
        <end position="471"/>
    </location>
</feature>
<dbReference type="InterPro" id="IPR036236">
    <property type="entry name" value="Znf_C2H2_sf"/>
</dbReference>
<sequence>MEESCRLCLSGKDVLIPIFYEGSALPTNILSCLAVQVSPDDNHKRICTMCDKKLRQWWDFKLEVQSAQKFLNLQKQLYSKTVTSSGENQNLSDVSGSSTPRSDNTSRPEGSSSFSASGIKQENLSDSKKRSSSNRKSIPPSIPADSNSYYVSSSSSGSTSGRESAASSNTAKRTNSLRSNDDDDCVVVDQPPKRKAPVVTLDKSGNKKQKKAATPSKMTKKNSEPGKPTPSQTHEQSQEVDTGEPLKCHYCTSTFSNRMLLNSHLKYHSVNRRFGKKHIKCPYCPIVLQVYSLRGHVRNVHKMDPDAAGILTYIETKFTKGAKATVIAEGMKMVVFPCNLCKNSYKNPMALKVHKNKFHGNRATSNLLKVKPALHVKKNTTCDKCNRRLLSVKAVAIHKQYCGTERASSCPFCQKQFESVQRLRRHISEKHSGGPKDEGEHSSANSTSKVSASRVPSGNPPQCEPAPSSVQKQAAKGVPKHQCQQCTRIFHSATGVDEHLKYCGGPQAVKCRLCPYQYNSPRSCNIHSANTHQKVVIPCDFCNRKFSSKADYYQHQKIHKQSLKSKMLHKCRSCQNVYTGLKSFNNHKTNCRLAFEYKCEKCFLHFQDENSLHNHVPQCVGKSRFEEKLQLLHKSIKCLQCTKKFSSENHFINHFVESHVNATNSIFSGVNMHDCHSCFYAANNPESLRRHGGQCRGIPFYVVKSALQKSDLPSVQDDSGSFNSQQNPEENLHSGTRNSDLNKPSCSTSSDMNIEITKICSPAFMNEHLNASKSAQVVVEKLSEKQIHRTSIESIKSEPKVGFSPRDKVQCEFCKRFFTPTGFPTHRCHKRKKILAQRARQKSQETKEVAAASTLIKCEMCFEMIAQENLVEHCKSVHHAIRPEEMAQGMITVHQHKQAIEQNMKLEKYLADLAASHSVRKSTSRPDTSPQESGDEDAAGSDDKHHSAGATTLIKCDMCLEMIAEEDLIEHCKTVHHAIKPEVMAQNLINVHQQNMRLENYLDDPEASHSVSKSTTPLDTSPQESDKEDAAGEYDEHHGDESFEDPILIECDICNAHFTATELEVHLRDQHNAVNPAALAKTMGENNIAKINVQSIKTEHEMSPDEETSSPENSPDGAENVHSDQEEDEENDEGEDIEGVVDNVEQLQDEEDFSFAEEEEDRSEERVDTLPLESIFLGDDVESSLTSNIDLPTDFGRT</sequence>
<evidence type="ECO:0000256" key="1">
    <source>
        <dbReference type="ARBA" id="ARBA00022723"/>
    </source>
</evidence>
<feature type="compositionally biased region" description="Polar residues" evidence="7">
    <location>
        <begin position="1009"/>
        <end position="1023"/>
    </location>
</feature>
<evidence type="ECO:0000256" key="3">
    <source>
        <dbReference type="ARBA" id="ARBA00022771"/>
    </source>
</evidence>
<dbReference type="Pfam" id="PF07776">
    <property type="entry name" value="zf-AD"/>
    <property type="match status" value="1"/>
</dbReference>
<proteinExistence type="predicted"/>
<dbReference type="PROSITE" id="PS50157">
    <property type="entry name" value="ZINC_FINGER_C2H2_2"/>
    <property type="match status" value="4"/>
</dbReference>
<evidence type="ECO:0000313" key="10">
    <source>
        <dbReference type="EMBL" id="CAH0394862.1"/>
    </source>
</evidence>
<feature type="compositionally biased region" description="Low complexity" evidence="7">
    <location>
        <begin position="146"/>
        <end position="169"/>
    </location>
</feature>
<dbReference type="InterPro" id="IPR012934">
    <property type="entry name" value="Znf_AD"/>
</dbReference>
<feature type="region of interest" description="Disordered" evidence="7">
    <location>
        <begin position="82"/>
        <end position="242"/>
    </location>
</feature>
<evidence type="ECO:0000259" key="9">
    <source>
        <dbReference type="PROSITE" id="PS51915"/>
    </source>
</evidence>
<evidence type="ECO:0000256" key="6">
    <source>
        <dbReference type="PROSITE-ProRule" id="PRU01263"/>
    </source>
</evidence>
<dbReference type="PROSITE" id="PS00028">
    <property type="entry name" value="ZINC_FINGER_C2H2_1"/>
    <property type="match status" value="5"/>
</dbReference>
<keyword evidence="4 6" id="KW-0862">Zinc</keyword>
<dbReference type="PANTHER" id="PTHR24379:SF121">
    <property type="entry name" value="C2H2-TYPE DOMAIN-CONTAINING PROTEIN"/>
    <property type="match status" value="1"/>
</dbReference>
<feature type="compositionally biased region" description="Basic and acidic residues" evidence="7">
    <location>
        <begin position="429"/>
        <end position="441"/>
    </location>
</feature>
<feature type="domain" description="C2H2-type" evidence="8">
    <location>
        <begin position="537"/>
        <end position="559"/>
    </location>
</feature>
<evidence type="ECO:0000256" key="7">
    <source>
        <dbReference type="SAM" id="MobiDB-lite"/>
    </source>
</evidence>
<dbReference type="PROSITE" id="PS51915">
    <property type="entry name" value="ZAD"/>
    <property type="match status" value="1"/>
</dbReference>
<feature type="region of interest" description="Disordered" evidence="7">
    <location>
        <begin position="1005"/>
        <end position="1040"/>
    </location>
</feature>
<keyword evidence="1 6" id="KW-0479">Metal-binding</keyword>
<evidence type="ECO:0000313" key="11">
    <source>
        <dbReference type="Proteomes" id="UP001152759"/>
    </source>
</evidence>
<dbReference type="AlphaFoldDB" id="A0A9P0F6V9"/>
<feature type="domain" description="ZAD" evidence="9">
    <location>
        <begin position="3"/>
        <end position="74"/>
    </location>
</feature>
<dbReference type="SMART" id="SM00868">
    <property type="entry name" value="zf-AD"/>
    <property type="match status" value="1"/>
</dbReference>
<name>A0A9P0F6V9_BEMTA</name>
<organism evidence="10 11">
    <name type="scientific">Bemisia tabaci</name>
    <name type="common">Sweetpotato whitefly</name>
    <name type="synonym">Aleurodes tabaci</name>
    <dbReference type="NCBI Taxonomy" id="7038"/>
    <lineage>
        <taxon>Eukaryota</taxon>
        <taxon>Metazoa</taxon>
        <taxon>Ecdysozoa</taxon>
        <taxon>Arthropoda</taxon>
        <taxon>Hexapoda</taxon>
        <taxon>Insecta</taxon>
        <taxon>Pterygota</taxon>
        <taxon>Neoptera</taxon>
        <taxon>Paraneoptera</taxon>
        <taxon>Hemiptera</taxon>
        <taxon>Sternorrhyncha</taxon>
        <taxon>Aleyrodoidea</taxon>
        <taxon>Aleyrodidae</taxon>
        <taxon>Aleyrodinae</taxon>
        <taxon>Bemisia</taxon>
    </lineage>
</organism>
<feature type="region of interest" description="Disordered" evidence="7">
    <location>
        <begin position="917"/>
        <end position="947"/>
    </location>
</feature>
<feature type="compositionally biased region" description="Low complexity" evidence="7">
    <location>
        <begin position="442"/>
        <end position="453"/>
    </location>
</feature>
<dbReference type="SUPFAM" id="SSF57716">
    <property type="entry name" value="Glucocorticoid receptor-like (DNA-binding domain)"/>
    <property type="match status" value="1"/>
</dbReference>
<keyword evidence="11" id="KW-1185">Reference proteome</keyword>
<feature type="binding site" evidence="6">
    <location>
        <position position="50"/>
    </location>
    <ligand>
        <name>Zn(2+)</name>
        <dbReference type="ChEBI" id="CHEBI:29105"/>
    </ligand>
</feature>
<dbReference type="EMBL" id="OU963869">
    <property type="protein sequence ID" value="CAH0394862.1"/>
    <property type="molecule type" value="Genomic_DNA"/>
</dbReference>
<evidence type="ECO:0000256" key="2">
    <source>
        <dbReference type="ARBA" id="ARBA00022737"/>
    </source>
</evidence>
<protein>
    <submittedName>
        <fullName evidence="10">Uncharacterized protein</fullName>
    </submittedName>
</protein>
<feature type="compositionally biased region" description="Acidic residues" evidence="7">
    <location>
        <begin position="1147"/>
        <end position="1162"/>
    </location>
</feature>
<dbReference type="Gene3D" id="3.30.160.60">
    <property type="entry name" value="Classic Zinc Finger"/>
    <property type="match status" value="3"/>
</dbReference>
<evidence type="ECO:0000259" key="8">
    <source>
        <dbReference type="PROSITE" id="PS50157"/>
    </source>
</evidence>
<dbReference type="PANTHER" id="PTHR24379">
    <property type="entry name" value="KRAB AND ZINC FINGER DOMAIN-CONTAINING"/>
    <property type="match status" value="1"/>
</dbReference>
<feature type="compositionally biased region" description="Polar residues" evidence="7">
    <location>
        <begin position="82"/>
        <end position="122"/>
    </location>
</feature>
<feature type="compositionally biased region" description="Acidic residues" evidence="7">
    <location>
        <begin position="1125"/>
        <end position="1139"/>
    </location>
</feature>
<gene>
    <name evidence="10" type="ORF">BEMITA_LOCUS13111</name>
</gene>
<dbReference type="SMART" id="SM00355">
    <property type="entry name" value="ZnF_C2H2"/>
    <property type="match status" value="13"/>
</dbReference>
<feature type="domain" description="C2H2-type" evidence="8">
    <location>
        <begin position="408"/>
        <end position="436"/>
    </location>
</feature>
<feature type="binding site" evidence="6">
    <location>
        <position position="8"/>
    </location>
    <ligand>
        <name>Zn(2+)</name>
        <dbReference type="ChEBI" id="CHEBI:29105"/>
    </ligand>
</feature>
<evidence type="ECO:0000256" key="4">
    <source>
        <dbReference type="ARBA" id="ARBA00022833"/>
    </source>
</evidence>
<dbReference type="Proteomes" id="UP001152759">
    <property type="component" value="Chromosome 8"/>
</dbReference>
<feature type="binding site" evidence="6">
    <location>
        <position position="5"/>
    </location>
    <ligand>
        <name>Zn(2+)</name>
        <dbReference type="ChEBI" id="CHEBI:29105"/>
    </ligand>
</feature>
<keyword evidence="3 5" id="KW-0863">Zinc-finger</keyword>
<feature type="domain" description="C2H2-type" evidence="8">
    <location>
        <begin position="246"/>
        <end position="273"/>
    </location>
</feature>
<dbReference type="SUPFAM" id="SSF57667">
    <property type="entry name" value="beta-beta-alpha zinc fingers"/>
    <property type="match status" value="2"/>
</dbReference>
<feature type="compositionally biased region" description="Basic and acidic residues" evidence="7">
    <location>
        <begin position="1024"/>
        <end position="1040"/>
    </location>
</feature>
<feature type="region of interest" description="Disordered" evidence="7">
    <location>
        <begin position="712"/>
        <end position="749"/>
    </location>
</feature>
<keyword evidence="2" id="KW-0677">Repeat</keyword>
<feature type="binding site" evidence="6">
    <location>
        <position position="47"/>
    </location>
    <ligand>
        <name>Zn(2+)</name>
        <dbReference type="ChEBI" id="CHEBI:29105"/>
    </ligand>
</feature>
<dbReference type="KEGG" id="btab:109038750"/>
<dbReference type="GO" id="GO:0005634">
    <property type="term" value="C:nucleus"/>
    <property type="evidence" value="ECO:0007669"/>
    <property type="project" value="InterPro"/>
</dbReference>
<dbReference type="InterPro" id="IPR013087">
    <property type="entry name" value="Znf_C2H2_type"/>
</dbReference>